<keyword evidence="2" id="KW-1185">Reference proteome</keyword>
<organism evidence="1 2">
    <name type="scientific">Smallanthus sonchifolius</name>
    <dbReference type="NCBI Taxonomy" id="185202"/>
    <lineage>
        <taxon>Eukaryota</taxon>
        <taxon>Viridiplantae</taxon>
        <taxon>Streptophyta</taxon>
        <taxon>Embryophyta</taxon>
        <taxon>Tracheophyta</taxon>
        <taxon>Spermatophyta</taxon>
        <taxon>Magnoliopsida</taxon>
        <taxon>eudicotyledons</taxon>
        <taxon>Gunneridae</taxon>
        <taxon>Pentapetalae</taxon>
        <taxon>asterids</taxon>
        <taxon>campanulids</taxon>
        <taxon>Asterales</taxon>
        <taxon>Asteraceae</taxon>
        <taxon>Asteroideae</taxon>
        <taxon>Heliantheae alliance</taxon>
        <taxon>Millerieae</taxon>
        <taxon>Smallanthus</taxon>
    </lineage>
</organism>
<protein>
    <submittedName>
        <fullName evidence="1">Uncharacterized protein</fullName>
    </submittedName>
</protein>
<accession>A0ACB9K739</accession>
<dbReference type="Proteomes" id="UP001056120">
    <property type="component" value="Linkage Group LG01"/>
</dbReference>
<reference evidence="1 2" key="2">
    <citation type="journal article" date="2022" name="Mol. Ecol. Resour.">
        <title>The genomes of chicory, endive, great burdock and yacon provide insights into Asteraceae paleo-polyploidization history and plant inulin production.</title>
        <authorList>
            <person name="Fan W."/>
            <person name="Wang S."/>
            <person name="Wang H."/>
            <person name="Wang A."/>
            <person name="Jiang F."/>
            <person name="Liu H."/>
            <person name="Zhao H."/>
            <person name="Xu D."/>
            <person name="Zhang Y."/>
        </authorList>
    </citation>
    <scope>NUCLEOTIDE SEQUENCE [LARGE SCALE GENOMIC DNA]</scope>
    <source>
        <strain evidence="2">cv. Yunnan</strain>
        <tissue evidence="1">Leaves</tissue>
    </source>
</reference>
<sequence length="90" mass="10254">MVKRPPLKPHVFLSSSFCGFNAAWPANTDCWIAEVAISVRRFKGMLKRWWFVDGLHCLIGLLNLVSDLRCEMEFSFCHVDPRSLAVSGIK</sequence>
<reference evidence="2" key="1">
    <citation type="journal article" date="2022" name="Mol. Ecol. Resour.">
        <title>The genomes of chicory, endive, great burdock and yacon provide insights into Asteraceae palaeo-polyploidization history and plant inulin production.</title>
        <authorList>
            <person name="Fan W."/>
            <person name="Wang S."/>
            <person name="Wang H."/>
            <person name="Wang A."/>
            <person name="Jiang F."/>
            <person name="Liu H."/>
            <person name="Zhao H."/>
            <person name="Xu D."/>
            <person name="Zhang Y."/>
        </authorList>
    </citation>
    <scope>NUCLEOTIDE SEQUENCE [LARGE SCALE GENOMIC DNA]</scope>
    <source>
        <strain evidence="2">cv. Yunnan</strain>
    </source>
</reference>
<comment type="caution">
    <text evidence="1">The sequence shown here is derived from an EMBL/GenBank/DDBJ whole genome shotgun (WGS) entry which is preliminary data.</text>
</comment>
<name>A0ACB9K739_9ASTR</name>
<gene>
    <name evidence="1" type="ORF">L1987_02186</name>
</gene>
<evidence type="ECO:0000313" key="1">
    <source>
        <dbReference type="EMBL" id="KAI3828089.1"/>
    </source>
</evidence>
<dbReference type="EMBL" id="CM042018">
    <property type="protein sequence ID" value="KAI3828089.1"/>
    <property type="molecule type" value="Genomic_DNA"/>
</dbReference>
<evidence type="ECO:0000313" key="2">
    <source>
        <dbReference type="Proteomes" id="UP001056120"/>
    </source>
</evidence>
<proteinExistence type="predicted"/>